<dbReference type="SUPFAM" id="SSF48452">
    <property type="entry name" value="TPR-like"/>
    <property type="match status" value="2"/>
</dbReference>
<organism evidence="3 4">
    <name type="scientific">Persicimonas caeni</name>
    <dbReference type="NCBI Taxonomy" id="2292766"/>
    <lineage>
        <taxon>Bacteria</taxon>
        <taxon>Deltaproteobacteria</taxon>
        <taxon>Bradymonadales</taxon>
        <taxon>Bradymonadaceae</taxon>
        <taxon>Persicimonas</taxon>
    </lineage>
</organism>
<dbReference type="InterPro" id="IPR041617">
    <property type="entry name" value="TPR_MalT"/>
</dbReference>
<reference evidence="3 4" key="1">
    <citation type="submission" date="2019-06" db="EMBL/GenBank/DDBJ databases">
        <title>Persicimonas caeni gen. nov., sp. nov., a predatory bacterium isolated from solar saltern.</title>
        <authorList>
            <person name="Wang S."/>
        </authorList>
    </citation>
    <scope>NUCLEOTIDE SEQUENCE [LARGE SCALE GENOMIC DNA]</scope>
    <source>
        <strain evidence="3 4">YN101</strain>
    </source>
</reference>
<dbReference type="OrthoDB" id="9812579at2"/>
<dbReference type="Gene3D" id="1.25.40.10">
    <property type="entry name" value="Tetratricopeptide repeat domain"/>
    <property type="match status" value="1"/>
</dbReference>
<evidence type="ECO:0000259" key="2">
    <source>
        <dbReference type="Pfam" id="PF17874"/>
    </source>
</evidence>
<accession>A0A4Y6Q088</accession>
<dbReference type="Proteomes" id="UP000315995">
    <property type="component" value="Chromosome"/>
</dbReference>
<dbReference type="InterPro" id="IPR041664">
    <property type="entry name" value="AAA_16"/>
</dbReference>
<accession>A0A5B8YEC6</accession>
<feature type="domain" description="MalT-like TPR region" evidence="2">
    <location>
        <begin position="453"/>
        <end position="719"/>
    </location>
</feature>
<name>A0A4Y6Q088_PERCE</name>
<evidence type="ECO:0000313" key="3">
    <source>
        <dbReference type="EMBL" id="QDG53415.1"/>
    </source>
</evidence>
<dbReference type="Pfam" id="PF17874">
    <property type="entry name" value="TPR_MalT"/>
    <property type="match status" value="1"/>
</dbReference>
<dbReference type="Gene3D" id="3.40.50.300">
    <property type="entry name" value="P-loop containing nucleotide triphosphate hydrolases"/>
    <property type="match status" value="1"/>
</dbReference>
<dbReference type="InterPro" id="IPR027417">
    <property type="entry name" value="P-loop_NTPase"/>
</dbReference>
<dbReference type="Pfam" id="PF13191">
    <property type="entry name" value="AAA_16"/>
    <property type="match status" value="1"/>
</dbReference>
<keyword evidence="4" id="KW-1185">Reference proteome</keyword>
<proteinExistence type="predicted"/>
<dbReference type="PANTHER" id="PTHR47691:SF3">
    <property type="entry name" value="HTH-TYPE TRANSCRIPTIONAL REGULATOR RV0890C-RELATED"/>
    <property type="match status" value="1"/>
</dbReference>
<dbReference type="InterPro" id="IPR019734">
    <property type="entry name" value="TPR_rpt"/>
</dbReference>
<dbReference type="AlphaFoldDB" id="A0A4Y6Q088"/>
<dbReference type="RefSeq" id="WP_141199871.1">
    <property type="nucleotide sequence ID" value="NZ_CP041186.1"/>
</dbReference>
<evidence type="ECO:0000259" key="1">
    <source>
        <dbReference type="Pfam" id="PF13191"/>
    </source>
</evidence>
<dbReference type="EMBL" id="CP041186">
    <property type="protein sequence ID" value="QDG53415.1"/>
    <property type="molecule type" value="Genomic_DNA"/>
</dbReference>
<evidence type="ECO:0000313" key="4">
    <source>
        <dbReference type="Proteomes" id="UP000315995"/>
    </source>
</evidence>
<dbReference type="SUPFAM" id="SSF52540">
    <property type="entry name" value="P-loop containing nucleoside triphosphate hydrolases"/>
    <property type="match status" value="1"/>
</dbReference>
<dbReference type="SMART" id="SM00028">
    <property type="entry name" value="TPR"/>
    <property type="match status" value="4"/>
</dbReference>
<gene>
    <name evidence="3" type="ORF">FIV42_22520</name>
</gene>
<feature type="domain" description="Orc1-like AAA ATPase" evidence="1">
    <location>
        <begin position="13"/>
        <end position="139"/>
    </location>
</feature>
<sequence length="921" mass="102461">MSSDTTKTAAKTTFYGRRRQLDELEQAFGTSPLVTVVGPGGVGKTRLAREFVARGRIVERGQGEAWFVDLSAKHTEDEVLAALAARAPGGGAHSADAEQLRQWLSRLLNARPGRAVVFDNCEQLDADAVALIAQFVAVAPEVKWLATSRRPLELDAETAVVLEPLEHDAAVALFVDRAYKLPADPHADATLTATIGRLVDRLDRLPLAIELAAGRTRLLTPQMIEDHLDERFALLRATGADDRPQRHRALEATLQWSWHHLDVRAREVLAAASVFPAALTAAQLRQVLELADADALWPVGLLEELLDLGLIYEASRADGAPAVRLYESVRQFARQKLEGGGERDAVYQRYVISTVTQAEALMEAELGPEGAQARQALLAMRADLWRCVELGRQDHPELAARAALVLAYWLRRVGPRYRLDSLLEATRPLVEQSGRDDLRLRLVVEAAWLEWFEGRLDEATALLESAYRQATASGIARLAVRMGRHLVVFFRMQGALDKAEQVADDTVRLARTHNDPVGQALCLSNAMALYSRMGQLERARKAAEEALELLEAHSHPAYQSSALTALAATHRFREHFAVARDYLERSLAIARQTGNLESEATMAEHVVIVSLDCGDFGKAVAEAERACELNEQFGNRMRNASALGALATAHHLAGRLDEAHKIFEEGLRLAKRRRHEWDRVILHGHLGLLMWENDRQAEATQHLEQCCSLLDEHGGFVRMEAMLRPCLAVLTGRGQKAAFEAARERLEPFQCDHLLFLDLLERLDAARSSGRVEALQPELDALQGRARQEPMLAQLRLLVRVAQAVERRLRHPDELLTLRVASQCRDVWLPDGTHLDLSRRSAVRLILCALVQRRVSAPGEGLSTYELIEIGWPDQHLDVDSGTNRLYNAIHVLRDLGLKDALVKHDDGYVLTEQWRVKTDG</sequence>
<protein>
    <submittedName>
        <fullName evidence="3">Tetratricopeptide repeat protein</fullName>
    </submittedName>
</protein>
<dbReference type="InterPro" id="IPR011990">
    <property type="entry name" value="TPR-like_helical_dom_sf"/>
</dbReference>
<dbReference type="PANTHER" id="PTHR47691">
    <property type="entry name" value="REGULATOR-RELATED"/>
    <property type="match status" value="1"/>
</dbReference>